<evidence type="ECO:0000256" key="1">
    <source>
        <dbReference type="ARBA" id="ARBA00006987"/>
    </source>
</evidence>
<feature type="chain" id="PRO_5028866979" evidence="2">
    <location>
        <begin position="35"/>
        <end position="334"/>
    </location>
</feature>
<name>A0A7G6TVA8_9BRAD</name>
<dbReference type="SUPFAM" id="SSF53850">
    <property type="entry name" value="Periplasmic binding protein-like II"/>
    <property type="match status" value="1"/>
</dbReference>
<dbReference type="Gene3D" id="3.40.190.10">
    <property type="entry name" value="Periplasmic binding protein-like II"/>
    <property type="match status" value="1"/>
</dbReference>
<evidence type="ECO:0000313" key="4">
    <source>
        <dbReference type="Proteomes" id="UP000515291"/>
    </source>
</evidence>
<dbReference type="PIRSF" id="PIRSF017082">
    <property type="entry name" value="YflP"/>
    <property type="match status" value="1"/>
</dbReference>
<dbReference type="InterPro" id="IPR005064">
    <property type="entry name" value="BUG"/>
</dbReference>
<comment type="similarity">
    <text evidence="1">Belongs to the UPF0065 (bug) family.</text>
</comment>
<feature type="signal peptide" evidence="2">
    <location>
        <begin position="1"/>
        <end position="34"/>
    </location>
</feature>
<dbReference type="PANTHER" id="PTHR42928">
    <property type="entry name" value="TRICARBOXYLATE-BINDING PROTEIN"/>
    <property type="match status" value="1"/>
</dbReference>
<keyword evidence="2" id="KW-0732">Signal</keyword>
<proteinExistence type="inferred from homology"/>
<dbReference type="CDD" id="cd13578">
    <property type="entry name" value="PBP2_Bug27"/>
    <property type="match status" value="1"/>
</dbReference>
<evidence type="ECO:0000256" key="2">
    <source>
        <dbReference type="SAM" id="SignalP"/>
    </source>
</evidence>
<evidence type="ECO:0000313" key="3">
    <source>
        <dbReference type="EMBL" id="QND70690.1"/>
    </source>
</evidence>
<dbReference type="AlphaFoldDB" id="A0A7G6TVA8"/>
<organism evidence="3 4">
    <name type="scientific">Tardiphaga robiniae</name>
    <dbReference type="NCBI Taxonomy" id="943830"/>
    <lineage>
        <taxon>Bacteria</taxon>
        <taxon>Pseudomonadati</taxon>
        <taxon>Pseudomonadota</taxon>
        <taxon>Alphaproteobacteria</taxon>
        <taxon>Hyphomicrobiales</taxon>
        <taxon>Nitrobacteraceae</taxon>
        <taxon>Tardiphaga</taxon>
    </lineage>
</organism>
<dbReference type="Gene3D" id="3.40.190.150">
    <property type="entry name" value="Bordetella uptake gene, domain 1"/>
    <property type="match status" value="1"/>
</dbReference>
<dbReference type="Pfam" id="PF03401">
    <property type="entry name" value="TctC"/>
    <property type="match status" value="1"/>
</dbReference>
<dbReference type="PANTHER" id="PTHR42928:SF5">
    <property type="entry name" value="BLR1237 PROTEIN"/>
    <property type="match status" value="1"/>
</dbReference>
<reference evidence="4" key="1">
    <citation type="journal article" date="2020" name="Mol. Plant Microbe">
        <title>Rhizobial microsymbionts of the narrowly endemic Oxytropis species growing in Kamchatka are characterized by significant genetic diversity and possess a set of genes that are associated with T3SS and T6SS secretion systems and can affect the development of symbiosis.</title>
        <authorList>
            <person name="Safronova V."/>
            <person name="Guro P."/>
            <person name="Sazanova A."/>
            <person name="Kuznetsova I."/>
            <person name="Belimov A."/>
            <person name="Yakubov V."/>
            <person name="Chirak E."/>
            <person name="Afonin A."/>
            <person name="Gogolev Y."/>
            <person name="Andronov E."/>
            <person name="Tikhonovich I."/>
        </authorList>
    </citation>
    <scope>NUCLEOTIDE SEQUENCE [LARGE SCALE GENOMIC DNA]</scope>
    <source>
        <strain evidence="4">581</strain>
    </source>
</reference>
<gene>
    <name evidence="3" type="ORF">HB776_05160</name>
</gene>
<dbReference type="InterPro" id="IPR042100">
    <property type="entry name" value="Bug_dom1"/>
</dbReference>
<protein>
    <submittedName>
        <fullName evidence="3">Tripartite tricarboxylate transporter substrate binding protein</fullName>
    </submittedName>
</protein>
<dbReference type="EMBL" id="CP050292">
    <property type="protein sequence ID" value="QND70690.1"/>
    <property type="molecule type" value="Genomic_DNA"/>
</dbReference>
<dbReference type="Proteomes" id="UP000515291">
    <property type="component" value="Chromosome"/>
</dbReference>
<accession>A0A7G6TVA8</accession>
<sequence>MTLRFPIRLKHLLSAAHLALGAIFLTSAVPVAQAQSGYPTKPIRVIVPFAAGGVADITIRIVAEKLGDNLGQRLVIENMPGAGGVVAARAVLSSQPDGYTLALLSNGTAVSVPLFKSLPFDPVKNFAPISSIGFFDFIVGTNANSQHKTLADVIKFARDNPGKLNVGTISVGSTQNLSAELLKSTAGINFQIVPYRGTPEVIVGLLREDIDVMIDNYVGMKSALQDGKMRPVGTTGESRSVILKDVPTMIEGGVKGYDVVSWNALFAPSGTPPEAIARLNAGLREVLAMPDVKQKLLDLGIEAKASSPDELKARLVDDIAKWTAVIDKAGIPKQ</sequence>
<dbReference type="RefSeq" id="WP_184515740.1">
    <property type="nucleotide sequence ID" value="NZ_CP050292.1"/>
</dbReference>
<dbReference type="KEGG" id="trb:HB776_05160"/>